<dbReference type="AlphaFoldDB" id="A0A8D0HHU4"/>
<dbReference type="Proteomes" id="UP000694392">
    <property type="component" value="Unplaced"/>
</dbReference>
<accession>A0A8D0HHU4</accession>
<dbReference type="GO" id="GO:0019882">
    <property type="term" value="P:antigen processing and presentation"/>
    <property type="evidence" value="ECO:0007669"/>
    <property type="project" value="TreeGrafter"/>
</dbReference>
<dbReference type="OMA" id="NIRTTWH"/>
<sequence length="408" mass="46204">MDIFRVISHSDNERAVTSRSRGNSDPFGGSEVAVPPSVANISYFTQKLTEKLYTGLFARESKTILLFLAEQVMVVMENSFPQKETVISTLYSSLNRAILYCLSRPHQSLSEQQGLLSTLQALQEQWDVIFATYNSNLSFTICLMHCLLQLNSTSCPEGFGVDVKPRLASYRQIFLTPSEEEKGRGEELLAPSDGQQEILKMVEVIWSQLISQRRQALEDAYKMDLSVNGEKEVKISEITPLWEETMSKAWQHFLASEKKTLQSKTAVLTHSKPSSWSESLSSAMKLLPGRNTREMGCKSEVFMSCMEKYRRSGQELYASLYKDHLQRLQCTYNKAAKGWEALQEQLFRRGGRWGSDSELLVSRWVLSEHEGPARMRKRIRYKVIHAAAAASGKSEVLQTNGNESAPNE</sequence>
<keyword evidence="3" id="KW-1185">Reference proteome</keyword>
<evidence type="ECO:0000256" key="1">
    <source>
        <dbReference type="ARBA" id="ARBA00022574"/>
    </source>
</evidence>
<dbReference type="PANTHER" id="PTHR46108:SF3">
    <property type="entry name" value="WD REPEAT- AND FYVE DOMAIN-CONTAINING PROTEIN 4"/>
    <property type="match status" value="1"/>
</dbReference>
<name>A0A8D0HHU4_SPHPU</name>
<reference evidence="2" key="1">
    <citation type="submission" date="2025-08" db="UniProtKB">
        <authorList>
            <consortium name="Ensembl"/>
        </authorList>
    </citation>
    <scope>IDENTIFICATION</scope>
</reference>
<evidence type="ECO:0000313" key="2">
    <source>
        <dbReference type="Ensembl" id="ENSSPUP00000021991.1"/>
    </source>
</evidence>
<organism evidence="2 3">
    <name type="scientific">Sphenodon punctatus</name>
    <name type="common">Tuatara</name>
    <name type="synonym">Hatteria punctata</name>
    <dbReference type="NCBI Taxonomy" id="8508"/>
    <lineage>
        <taxon>Eukaryota</taxon>
        <taxon>Metazoa</taxon>
        <taxon>Chordata</taxon>
        <taxon>Craniata</taxon>
        <taxon>Vertebrata</taxon>
        <taxon>Euteleostomi</taxon>
        <taxon>Lepidosauria</taxon>
        <taxon>Sphenodontia</taxon>
        <taxon>Sphenodontidae</taxon>
        <taxon>Sphenodon</taxon>
    </lineage>
</organism>
<proteinExistence type="predicted"/>
<dbReference type="Ensembl" id="ENSSPUT00000023436.1">
    <property type="protein sequence ID" value="ENSSPUP00000021991.1"/>
    <property type="gene ID" value="ENSSPUG00000016871.1"/>
</dbReference>
<evidence type="ECO:0000313" key="3">
    <source>
        <dbReference type="Proteomes" id="UP000694392"/>
    </source>
</evidence>
<reference evidence="2" key="2">
    <citation type="submission" date="2025-09" db="UniProtKB">
        <authorList>
            <consortium name="Ensembl"/>
        </authorList>
    </citation>
    <scope>IDENTIFICATION</scope>
</reference>
<dbReference type="InterPro" id="IPR051944">
    <property type="entry name" value="BEACH_domain_protein"/>
</dbReference>
<dbReference type="PANTHER" id="PTHR46108">
    <property type="entry name" value="BLUE CHEESE"/>
    <property type="match status" value="1"/>
</dbReference>
<dbReference type="GeneTree" id="ENSGT00940000155684"/>
<keyword evidence="1" id="KW-0853">WD repeat</keyword>
<protein>
    <submittedName>
        <fullName evidence="2">Uncharacterized protein</fullName>
    </submittedName>
</protein>